<dbReference type="Proteomes" id="UP001519305">
    <property type="component" value="Unassembled WGS sequence"/>
</dbReference>
<evidence type="ECO:0000313" key="4">
    <source>
        <dbReference type="EMBL" id="MBP2333561.1"/>
    </source>
</evidence>
<dbReference type="RefSeq" id="WP_209654226.1">
    <property type="nucleotide sequence ID" value="NZ_CP047357.1"/>
</dbReference>
<evidence type="ECO:0000313" key="5">
    <source>
        <dbReference type="Proteomes" id="UP001519305"/>
    </source>
</evidence>
<dbReference type="InterPro" id="IPR020841">
    <property type="entry name" value="PKS_Beta-ketoAc_synthase_dom"/>
</dbReference>
<proteinExistence type="inferred from homology"/>
<dbReference type="Pfam" id="PF00109">
    <property type="entry name" value="ketoacyl-synt"/>
    <property type="match status" value="1"/>
</dbReference>
<dbReference type="PANTHER" id="PTHR43775">
    <property type="entry name" value="FATTY ACID SYNTHASE"/>
    <property type="match status" value="1"/>
</dbReference>
<dbReference type="Pfam" id="PF02801">
    <property type="entry name" value="Ketoacyl-synt_C"/>
    <property type="match status" value="1"/>
</dbReference>
<accession>A0ABS4UAN3</accession>
<dbReference type="InterPro" id="IPR014031">
    <property type="entry name" value="Ketoacyl_synth_C"/>
</dbReference>
<dbReference type="SMART" id="SM00825">
    <property type="entry name" value="PKS_KS"/>
    <property type="match status" value="1"/>
</dbReference>
<name>A0ABS4UAN3_9CORY</name>
<evidence type="ECO:0000256" key="1">
    <source>
        <dbReference type="ARBA" id="ARBA00022679"/>
    </source>
</evidence>
<keyword evidence="1 2" id="KW-0808">Transferase</keyword>
<protein>
    <submittedName>
        <fullName evidence="4">Mycobactin polyketide synthetase MbtC</fullName>
    </submittedName>
</protein>
<keyword evidence="5" id="KW-1185">Reference proteome</keyword>
<feature type="domain" description="Ketosynthase family 3 (KS3)" evidence="3">
    <location>
        <begin position="12"/>
        <end position="437"/>
    </location>
</feature>
<sequence length="443" mass="44874">MIAAPKDLLADDGAIVITGVALEAPGGATSLATLWGTLSGDADALGPLPRDRGWDVEGLLRLGDAPGWGRIPDSCGLIPGATMWDPAAFGVSPREAALIDPHQRVAVRCAFRAFQAAGLRPGDHRLRDAGVAFAALHDDYGPRFGVPGEYHGDLLVGVSASTISGRISNALDIRGPSVTIDAGCAGALTAIDHAAAMIRSGAAPTMIAGGVSVLCSPGMLVEFSRLGALAANGRCRPFGKEDRGVVWSEGSAAFLLETAGSARGGGRTPIAVVHASASTHGGGRSPMHVPDRDAHEEAIRRCLDISGLGYDDVDVVEAHGTGTRAGDPVELAALGATYGAAAAADGRRIPIRSAKSHLGHAQAAASGLGLCALMAGAREGSIPRHLLEGEPSDAIDWAGSGLALAGEEPWPARGGWRTAGISALGISGTVTHALVGFPEEGRS</sequence>
<dbReference type="InterPro" id="IPR016039">
    <property type="entry name" value="Thiolase-like"/>
</dbReference>
<dbReference type="CDD" id="cd00833">
    <property type="entry name" value="PKS"/>
    <property type="match status" value="1"/>
</dbReference>
<organism evidence="4 5">
    <name type="scientific">Corynebacterium freneyi</name>
    <dbReference type="NCBI Taxonomy" id="134034"/>
    <lineage>
        <taxon>Bacteria</taxon>
        <taxon>Bacillati</taxon>
        <taxon>Actinomycetota</taxon>
        <taxon>Actinomycetes</taxon>
        <taxon>Mycobacteriales</taxon>
        <taxon>Corynebacteriaceae</taxon>
        <taxon>Corynebacterium</taxon>
    </lineage>
</organism>
<reference evidence="4 5" key="1">
    <citation type="submission" date="2021-03" db="EMBL/GenBank/DDBJ databases">
        <title>Sequencing the genomes of 1000 actinobacteria strains.</title>
        <authorList>
            <person name="Klenk H.-P."/>
        </authorList>
    </citation>
    <scope>NUCLEOTIDE SEQUENCE [LARGE SCALE GENOMIC DNA]</scope>
    <source>
        <strain evidence="4 5">DSM 44506</strain>
    </source>
</reference>
<dbReference type="Gene3D" id="3.40.47.10">
    <property type="match status" value="1"/>
</dbReference>
<dbReference type="InterPro" id="IPR050091">
    <property type="entry name" value="PKS_NRPS_Biosynth_Enz"/>
</dbReference>
<gene>
    <name evidence="4" type="ORF">JOF33_002260</name>
</gene>
<comment type="caution">
    <text evidence="4">The sequence shown here is derived from an EMBL/GenBank/DDBJ whole genome shotgun (WGS) entry which is preliminary data.</text>
</comment>
<evidence type="ECO:0000259" key="3">
    <source>
        <dbReference type="PROSITE" id="PS52004"/>
    </source>
</evidence>
<dbReference type="PANTHER" id="PTHR43775:SF51">
    <property type="entry name" value="INACTIVE PHENOLPHTHIOCEROL SYNTHESIS POLYKETIDE SYNTHASE TYPE I PKS1-RELATED"/>
    <property type="match status" value="1"/>
</dbReference>
<comment type="similarity">
    <text evidence="2">Belongs to the thiolase-like superfamily. Beta-ketoacyl-ACP synthases family.</text>
</comment>
<dbReference type="InterPro" id="IPR014030">
    <property type="entry name" value="Ketoacyl_synth_N"/>
</dbReference>
<evidence type="ECO:0000256" key="2">
    <source>
        <dbReference type="RuleBase" id="RU003694"/>
    </source>
</evidence>
<dbReference type="EMBL" id="JAGINY010000001">
    <property type="protein sequence ID" value="MBP2333561.1"/>
    <property type="molecule type" value="Genomic_DNA"/>
</dbReference>
<dbReference type="SUPFAM" id="SSF53901">
    <property type="entry name" value="Thiolase-like"/>
    <property type="match status" value="1"/>
</dbReference>
<dbReference type="PROSITE" id="PS52004">
    <property type="entry name" value="KS3_2"/>
    <property type="match status" value="1"/>
</dbReference>